<gene>
    <name evidence="3" type="ORF">LZC94_48000</name>
</gene>
<dbReference type="RefSeq" id="WP_394825183.1">
    <property type="nucleotide sequence ID" value="NZ_CP089984.1"/>
</dbReference>
<keyword evidence="2" id="KW-0732">Signal</keyword>
<feature type="signal peptide" evidence="2">
    <location>
        <begin position="1"/>
        <end position="28"/>
    </location>
</feature>
<organism evidence="3 4">
    <name type="scientific">Pendulispora albinea</name>
    <dbReference type="NCBI Taxonomy" id="2741071"/>
    <lineage>
        <taxon>Bacteria</taxon>
        <taxon>Pseudomonadati</taxon>
        <taxon>Myxococcota</taxon>
        <taxon>Myxococcia</taxon>
        <taxon>Myxococcales</taxon>
        <taxon>Sorangiineae</taxon>
        <taxon>Pendulisporaceae</taxon>
        <taxon>Pendulispora</taxon>
    </lineage>
</organism>
<dbReference type="InterPro" id="IPR011990">
    <property type="entry name" value="TPR-like_helical_dom_sf"/>
</dbReference>
<feature type="compositionally biased region" description="Low complexity" evidence="1">
    <location>
        <begin position="31"/>
        <end position="46"/>
    </location>
</feature>
<evidence type="ECO:0000313" key="3">
    <source>
        <dbReference type="EMBL" id="WXB15552.1"/>
    </source>
</evidence>
<feature type="chain" id="PRO_5045663825" description="Tetratricopeptide repeat protein" evidence="2">
    <location>
        <begin position="29"/>
        <end position="610"/>
    </location>
</feature>
<evidence type="ECO:0000256" key="2">
    <source>
        <dbReference type="SAM" id="SignalP"/>
    </source>
</evidence>
<name>A0ABZ2M2D0_9BACT</name>
<sequence>MKKRAVCLGLLAASTAAAFVLAAPLVLAAPASPASPGAPGSSGAAAERVDHPATQLASKLSPLNPPASEMPPPFSAIGAGAADGGVAGDGGAPGERDPNAEAVDHDQVLFEIAKDRARAPSAANQPPAQWRLDDVKTRVAEAEELLYSGKVNEAIVRLSAMIEHPRFEAFAEDDAGRAAVYLLGDAYATAGIYEAARTNLRRVLTTRGAWNNRGTYARRAVRRLVEMAIEGQLFAKVSDDLRAVPAQAPEETRGEIAYLTGRAREAAGDPEGAFAAYGQVTQRSRFWAQATYLQGLIAVEKGRYKEGENLFCKVADPMRQSHTTRVFADEHYFAVRDLARLALGRVAHEQFRFDDSRYYYYLVPRDSDRLAEALYEAATGRYEKKDYQGARELLDELRALRVHHAYEDEAWILDAYVDLAQCKFPEADQKLITFIRRYEPVRDTARRTMTDERAMQSIVTAARSGTDAGPAATIAALLRINPTYGMLTRKRAVLDRETRGLTASAPLQSRIDTVRREIAQAETELAKDALGRLDRRLSRLLRRARLARIESVLGRKRALEVEIEAIQSGILPRGALDSLDAARYLQDNEEYWPFEGDDWPDEFVGGEGPR</sequence>
<dbReference type="Gene3D" id="1.25.40.10">
    <property type="entry name" value="Tetratricopeptide repeat domain"/>
    <property type="match status" value="1"/>
</dbReference>
<feature type="region of interest" description="Disordered" evidence="1">
    <location>
        <begin position="31"/>
        <end position="100"/>
    </location>
</feature>
<dbReference type="EMBL" id="CP089984">
    <property type="protein sequence ID" value="WXB15552.1"/>
    <property type="molecule type" value="Genomic_DNA"/>
</dbReference>
<feature type="compositionally biased region" description="Gly residues" evidence="1">
    <location>
        <begin position="81"/>
        <end position="93"/>
    </location>
</feature>
<evidence type="ECO:0000313" key="4">
    <source>
        <dbReference type="Proteomes" id="UP001370348"/>
    </source>
</evidence>
<dbReference type="SUPFAM" id="SSF48452">
    <property type="entry name" value="TPR-like"/>
    <property type="match status" value="2"/>
</dbReference>
<evidence type="ECO:0000256" key="1">
    <source>
        <dbReference type="SAM" id="MobiDB-lite"/>
    </source>
</evidence>
<feature type="compositionally biased region" description="Pro residues" evidence="1">
    <location>
        <begin position="63"/>
        <end position="74"/>
    </location>
</feature>
<protein>
    <recommendedName>
        <fullName evidence="5">Tetratricopeptide repeat protein</fullName>
    </recommendedName>
</protein>
<reference evidence="3 4" key="1">
    <citation type="submission" date="2021-12" db="EMBL/GenBank/DDBJ databases">
        <title>Discovery of the Pendulisporaceae a myxobacterial family with distinct sporulation behavior and unique specialized metabolism.</title>
        <authorList>
            <person name="Garcia R."/>
            <person name="Popoff A."/>
            <person name="Bader C.D."/>
            <person name="Loehr J."/>
            <person name="Walesch S."/>
            <person name="Walt C."/>
            <person name="Boldt J."/>
            <person name="Bunk B."/>
            <person name="Haeckl F.J.F.P.J."/>
            <person name="Gunesch A.P."/>
            <person name="Birkelbach J."/>
            <person name="Nuebel U."/>
            <person name="Pietschmann T."/>
            <person name="Bach T."/>
            <person name="Mueller R."/>
        </authorList>
    </citation>
    <scope>NUCLEOTIDE SEQUENCE [LARGE SCALE GENOMIC DNA]</scope>
    <source>
        <strain evidence="3 4">MSr11954</strain>
    </source>
</reference>
<accession>A0ABZ2M2D0</accession>
<keyword evidence="4" id="KW-1185">Reference proteome</keyword>
<dbReference type="Proteomes" id="UP001370348">
    <property type="component" value="Chromosome"/>
</dbReference>
<evidence type="ECO:0008006" key="5">
    <source>
        <dbReference type="Google" id="ProtNLM"/>
    </source>
</evidence>
<proteinExistence type="predicted"/>